<keyword evidence="9" id="KW-0175">Coiled coil</keyword>
<proteinExistence type="predicted"/>
<keyword evidence="2" id="KW-0597">Phosphoprotein</keyword>
<reference evidence="12" key="1">
    <citation type="submission" date="2018-04" db="EMBL/GenBank/DDBJ databases">
        <title>Transcriptome of Schizaphis graminum biotype I.</title>
        <authorList>
            <person name="Scully E.D."/>
            <person name="Geib S.M."/>
            <person name="Palmer N.A."/>
            <person name="Koch K."/>
            <person name="Bradshaw J."/>
            <person name="Heng-Moss T."/>
            <person name="Sarath G."/>
        </authorList>
    </citation>
    <scope>NUCLEOTIDE SEQUENCE</scope>
</reference>
<protein>
    <submittedName>
        <fullName evidence="12">Peroxisome proliferator-activated receptor gamma coactivator-related protein 1</fullName>
    </submittedName>
</protein>
<feature type="compositionally biased region" description="Low complexity" evidence="10">
    <location>
        <begin position="193"/>
        <end position="210"/>
    </location>
</feature>
<comment type="subcellular location">
    <subcellularLocation>
        <location evidence="1">Nucleus</location>
    </subcellularLocation>
</comment>
<evidence type="ECO:0000256" key="8">
    <source>
        <dbReference type="PROSITE-ProRule" id="PRU00176"/>
    </source>
</evidence>
<dbReference type="GO" id="GO:0005634">
    <property type="term" value="C:nucleus"/>
    <property type="evidence" value="ECO:0007669"/>
    <property type="project" value="UniProtKB-SubCell"/>
</dbReference>
<keyword evidence="4" id="KW-0805">Transcription regulation</keyword>
<evidence type="ECO:0000256" key="5">
    <source>
        <dbReference type="ARBA" id="ARBA00023159"/>
    </source>
</evidence>
<dbReference type="GO" id="GO:0003723">
    <property type="term" value="F:RNA binding"/>
    <property type="evidence" value="ECO:0007669"/>
    <property type="project" value="UniProtKB-UniRule"/>
</dbReference>
<dbReference type="PANTHER" id="PTHR15528">
    <property type="entry name" value="PEROXISOME PROLIFERATOR ACTIVATED RECEPTOR GAMMA COACTIVATOR 1 PGC-1 -RELATED"/>
    <property type="match status" value="1"/>
</dbReference>
<dbReference type="GO" id="GO:0045944">
    <property type="term" value="P:positive regulation of transcription by RNA polymerase II"/>
    <property type="evidence" value="ECO:0007669"/>
    <property type="project" value="TreeGrafter"/>
</dbReference>
<evidence type="ECO:0000256" key="7">
    <source>
        <dbReference type="ARBA" id="ARBA00023242"/>
    </source>
</evidence>
<dbReference type="InterPro" id="IPR000504">
    <property type="entry name" value="RRM_dom"/>
</dbReference>
<keyword evidence="7" id="KW-0539">Nucleus</keyword>
<feature type="domain" description="RRM" evidence="11">
    <location>
        <begin position="242"/>
        <end position="317"/>
    </location>
</feature>
<sequence>MQKNQEVIIKNTGTIVSPIKTEDIDTQTDKKKISWEEFRAKREKMGLINNSKIKDEPATDIVTTDDDKMKAMQEEFDRTTAEHFTGQKRKIDDKEEEAITAKEINNEEEELQKKRMKIEYIKKLLPSSFASEIAKTSSLMKGSLVEDNDNENTSDDSTLSSDKTQRKYLNTYDKSQKKGYQSRVHSSHRVLSRSDYNNKSSRSSSSSSDDYYNRSRTDTPSQGVQYSQNARTTLQRPKEQKRVVYVGQIPIKLGKRYLYNRFKEFGTIQSLTLHKKPDFRVYYAFVTYSENLEADRAINHGNDDESQVQLDIRFGERKQTQTPYYDLDDEWLTDWYGYKQPLAPVVKTEDIEKVSFEEELQEFYKLSQIKKLNQIKSSQAS</sequence>
<evidence type="ECO:0000256" key="9">
    <source>
        <dbReference type="SAM" id="Coils"/>
    </source>
</evidence>
<evidence type="ECO:0000259" key="11">
    <source>
        <dbReference type="PROSITE" id="PS50102"/>
    </source>
</evidence>
<evidence type="ECO:0000256" key="10">
    <source>
        <dbReference type="SAM" id="MobiDB-lite"/>
    </source>
</evidence>
<evidence type="ECO:0000256" key="4">
    <source>
        <dbReference type="ARBA" id="ARBA00023015"/>
    </source>
</evidence>
<keyword evidence="5" id="KW-0010">Activator</keyword>
<name>A0A2S2NZH8_SCHGA</name>
<feature type="compositionally biased region" description="Polar residues" evidence="10">
    <location>
        <begin position="218"/>
        <end position="235"/>
    </location>
</feature>
<organism evidence="12">
    <name type="scientific">Schizaphis graminum</name>
    <name type="common">Green bug aphid</name>
    <dbReference type="NCBI Taxonomy" id="13262"/>
    <lineage>
        <taxon>Eukaryota</taxon>
        <taxon>Metazoa</taxon>
        <taxon>Ecdysozoa</taxon>
        <taxon>Arthropoda</taxon>
        <taxon>Hexapoda</taxon>
        <taxon>Insecta</taxon>
        <taxon>Pterygota</taxon>
        <taxon>Neoptera</taxon>
        <taxon>Paraneoptera</taxon>
        <taxon>Hemiptera</taxon>
        <taxon>Sternorrhyncha</taxon>
        <taxon>Aphidomorpha</taxon>
        <taxon>Aphidoidea</taxon>
        <taxon>Aphididae</taxon>
        <taxon>Aphidini</taxon>
        <taxon>Schizaphis</taxon>
    </lineage>
</organism>
<dbReference type="InterPro" id="IPR012677">
    <property type="entry name" value="Nucleotide-bd_a/b_plait_sf"/>
</dbReference>
<dbReference type="GO" id="GO:0003712">
    <property type="term" value="F:transcription coregulator activity"/>
    <property type="evidence" value="ECO:0007669"/>
    <property type="project" value="InterPro"/>
</dbReference>
<evidence type="ECO:0000256" key="6">
    <source>
        <dbReference type="ARBA" id="ARBA00023163"/>
    </source>
</evidence>
<gene>
    <name evidence="12" type="primary">PPRC1</name>
    <name evidence="12" type="ORF">g.162574</name>
</gene>
<keyword evidence="6" id="KW-0804">Transcription</keyword>
<accession>A0A2S2NZH8</accession>
<feature type="coiled-coil region" evidence="9">
    <location>
        <begin position="91"/>
        <end position="124"/>
    </location>
</feature>
<evidence type="ECO:0000256" key="2">
    <source>
        <dbReference type="ARBA" id="ARBA00022553"/>
    </source>
</evidence>
<dbReference type="Gene3D" id="3.30.70.330">
    <property type="match status" value="1"/>
</dbReference>
<dbReference type="Pfam" id="PF00076">
    <property type="entry name" value="RRM_1"/>
    <property type="match status" value="1"/>
</dbReference>
<evidence type="ECO:0000313" key="12">
    <source>
        <dbReference type="EMBL" id="MBY22585.1"/>
    </source>
</evidence>
<dbReference type="PROSITE" id="PS50102">
    <property type="entry name" value="RRM"/>
    <property type="match status" value="1"/>
</dbReference>
<feature type="region of interest" description="Disordered" evidence="10">
    <location>
        <begin position="138"/>
        <end position="238"/>
    </location>
</feature>
<dbReference type="InterPro" id="IPR035979">
    <property type="entry name" value="RBD_domain_sf"/>
</dbReference>
<dbReference type="EMBL" id="GGMR01009966">
    <property type="protein sequence ID" value="MBY22585.1"/>
    <property type="molecule type" value="Transcribed_RNA"/>
</dbReference>
<evidence type="ECO:0000256" key="3">
    <source>
        <dbReference type="ARBA" id="ARBA00022884"/>
    </source>
</evidence>
<dbReference type="PANTHER" id="PTHR15528:SF11">
    <property type="entry name" value="FI18188P1"/>
    <property type="match status" value="1"/>
</dbReference>
<dbReference type="AlphaFoldDB" id="A0A2S2NZH8"/>
<dbReference type="InterPro" id="IPR034605">
    <property type="entry name" value="PGC-1"/>
</dbReference>
<dbReference type="SMART" id="SM00360">
    <property type="entry name" value="RRM"/>
    <property type="match status" value="1"/>
</dbReference>
<evidence type="ECO:0000256" key="1">
    <source>
        <dbReference type="ARBA" id="ARBA00004123"/>
    </source>
</evidence>
<keyword evidence="12" id="KW-0675">Receptor</keyword>
<dbReference type="SUPFAM" id="SSF54928">
    <property type="entry name" value="RNA-binding domain, RBD"/>
    <property type="match status" value="1"/>
</dbReference>
<keyword evidence="3 8" id="KW-0694">RNA-binding</keyword>